<comment type="subcellular location">
    <subcellularLocation>
        <location evidence="1">Cell membrane</location>
        <topology evidence="1">Multi-pass membrane protein</topology>
    </subcellularLocation>
</comment>
<sequence length="306" mass="35805">MIVLKKVSLKFLFGFIGLELAYVIFLGGVVWWLQHLIKVENATLLLPSVTVFGTVLSLFLAFRTNEAYNRWWEARTLWGQLVNQSRNFARQVLLIVTPQIFKSLSESKVLEIQKELIYGHLAFINALRIHLRKQKDWQDVSKFLSQDDWEKVKELSNIPHQILHIQGEKLRKIFESEPNRDFRYLQLDNTLNQFTNIMGGCERIKNTVFPRLYSYFTSAFTWIFVSLLVLSLIDEYEWQTLTVRMLVAVVFLTLNKLGKSLKNPFENQPGDTPMSTLCRSIEIDLKEQLKEKEIPSPMKEINGILY</sequence>
<gene>
    <name evidence="10" type="ORF">QQ020_17810</name>
</gene>
<evidence type="ECO:0000313" key="10">
    <source>
        <dbReference type="EMBL" id="MDN5213936.1"/>
    </source>
</evidence>
<dbReference type="PANTHER" id="PTHR33281:SF19">
    <property type="entry name" value="VOLTAGE-DEPENDENT ANION CHANNEL-FORMING PROTEIN YNEE"/>
    <property type="match status" value="1"/>
</dbReference>
<dbReference type="Proteomes" id="UP001172083">
    <property type="component" value="Unassembled WGS sequence"/>
</dbReference>
<dbReference type="InterPro" id="IPR044669">
    <property type="entry name" value="YneE/VCCN1/2-like"/>
</dbReference>
<feature type="transmembrane region" description="Helical" evidence="9">
    <location>
        <begin position="212"/>
        <end position="232"/>
    </location>
</feature>
<evidence type="ECO:0000256" key="8">
    <source>
        <dbReference type="ARBA" id="ARBA00034708"/>
    </source>
</evidence>
<dbReference type="RefSeq" id="WP_346759275.1">
    <property type="nucleotide sequence ID" value="NZ_JAUJEB010000004.1"/>
</dbReference>
<keyword evidence="2" id="KW-0813">Transport</keyword>
<evidence type="ECO:0000256" key="3">
    <source>
        <dbReference type="ARBA" id="ARBA00022475"/>
    </source>
</evidence>
<evidence type="ECO:0000313" key="11">
    <source>
        <dbReference type="Proteomes" id="UP001172083"/>
    </source>
</evidence>
<protein>
    <submittedName>
        <fullName evidence="10">Bestrophin family ion channel</fullName>
    </submittedName>
</protein>
<comment type="similarity">
    <text evidence="8">Belongs to the anion channel-forming bestrophin (TC 1.A.46) family.</text>
</comment>
<keyword evidence="3" id="KW-1003">Cell membrane</keyword>
<evidence type="ECO:0000256" key="4">
    <source>
        <dbReference type="ARBA" id="ARBA00022692"/>
    </source>
</evidence>
<feature type="transmembrane region" description="Helical" evidence="9">
    <location>
        <begin position="238"/>
        <end position="254"/>
    </location>
</feature>
<feature type="transmembrane region" description="Helical" evidence="9">
    <location>
        <begin position="12"/>
        <end position="32"/>
    </location>
</feature>
<dbReference type="EMBL" id="JAUJEB010000004">
    <property type="protein sequence ID" value="MDN5213936.1"/>
    <property type="molecule type" value="Genomic_DNA"/>
</dbReference>
<evidence type="ECO:0000256" key="5">
    <source>
        <dbReference type="ARBA" id="ARBA00022989"/>
    </source>
</evidence>
<comment type="caution">
    <text evidence="10">The sequence shown here is derived from an EMBL/GenBank/DDBJ whole genome shotgun (WGS) entry which is preliminary data.</text>
</comment>
<evidence type="ECO:0000256" key="2">
    <source>
        <dbReference type="ARBA" id="ARBA00022448"/>
    </source>
</evidence>
<name>A0ABT8LC52_9BACT</name>
<keyword evidence="6" id="KW-0406">Ion transport</keyword>
<keyword evidence="11" id="KW-1185">Reference proteome</keyword>
<evidence type="ECO:0000256" key="6">
    <source>
        <dbReference type="ARBA" id="ARBA00023065"/>
    </source>
</evidence>
<reference evidence="10" key="1">
    <citation type="submission" date="2023-06" db="EMBL/GenBank/DDBJ databases">
        <title>Genomic of Agaribacillus aureum.</title>
        <authorList>
            <person name="Wang G."/>
        </authorList>
    </citation>
    <scope>NUCLEOTIDE SEQUENCE</scope>
    <source>
        <strain evidence="10">BMA12</strain>
    </source>
</reference>
<accession>A0ABT8LC52</accession>
<dbReference type="Pfam" id="PF25539">
    <property type="entry name" value="Bestrophin_2"/>
    <property type="match status" value="1"/>
</dbReference>
<feature type="transmembrane region" description="Helical" evidence="9">
    <location>
        <begin position="44"/>
        <end position="62"/>
    </location>
</feature>
<evidence type="ECO:0000256" key="9">
    <source>
        <dbReference type="SAM" id="Phobius"/>
    </source>
</evidence>
<proteinExistence type="inferred from homology"/>
<keyword evidence="7 9" id="KW-0472">Membrane</keyword>
<dbReference type="PANTHER" id="PTHR33281">
    <property type="entry name" value="UPF0187 PROTEIN YNEE"/>
    <property type="match status" value="1"/>
</dbReference>
<evidence type="ECO:0000256" key="7">
    <source>
        <dbReference type="ARBA" id="ARBA00023136"/>
    </source>
</evidence>
<evidence type="ECO:0000256" key="1">
    <source>
        <dbReference type="ARBA" id="ARBA00004651"/>
    </source>
</evidence>
<organism evidence="10 11">
    <name type="scientific">Agaribacillus aureus</name>
    <dbReference type="NCBI Taxonomy" id="3051825"/>
    <lineage>
        <taxon>Bacteria</taxon>
        <taxon>Pseudomonadati</taxon>
        <taxon>Bacteroidota</taxon>
        <taxon>Cytophagia</taxon>
        <taxon>Cytophagales</taxon>
        <taxon>Splendidivirgaceae</taxon>
        <taxon>Agaribacillus</taxon>
    </lineage>
</organism>
<keyword evidence="5 9" id="KW-1133">Transmembrane helix</keyword>
<keyword evidence="4 9" id="KW-0812">Transmembrane</keyword>